<keyword evidence="5" id="KW-1185">Reference proteome</keyword>
<gene>
    <name evidence="4" type="ORF">RFI_27911</name>
</gene>
<feature type="region of interest" description="Disordered" evidence="2">
    <location>
        <begin position="131"/>
        <end position="159"/>
    </location>
</feature>
<keyword evidence="3" id="KW-1133">Transmembrane helix</keyword>
<name>X6M769_RETFI</name>
<evidence type="ECO:0000256" key="2">
    <source>
        <dbReference type="SAM" id="MobiDB-lite"/>
    </source>
</evidence>
<proteinExistence type="predicted"/>
<feature type="transmembrane region" description="Helical" evidence="3">
    <location>
        <begin position="193"/>
        <end position="220"/>
    </location>
</feature>
<evidence type="ECO:0000313" key="4">
    <source>
        <dbReference type="EMBL" id="ETO09466.1"/>
    </source>
</evidence>
<comment type="caution">
    <text evidence="4">The sequence shown here is derived from an EMBL/GenBank/DDBJ whole genome shotgun (WGS) entry which is preliminary data.</text>
</comment>
<organism evidence="4 5">
    <name type="scientific">Reticulomyxa filosa</name>
    <dbReference type="NCBI Taxonomy" id="46433"/>
    <lineage>
        <taxon>Eukaryota</taxon>
        <taxon>Sar</taxon>
        <taxon>Rhizaria</taxon>
        <taxon>Retaria</taxon>
        <taxon>Foraminifera</taxon>
        <taxon>Monothalamids</taxon>
        <taxon>Reticulomyxidae</taxon>
        <taxon>Reticulomyxa</taxon>
    </lineage>
</organism>
<dbReference type="Proteomes" id="UP000023152">
    <property type="component" value="Unassembled WGS sequence"/>
</dbReference>
<sequence>MSLAVEIDKMSMISNFKETDIQEFFRTCQSKYQEKRAKKLKKELEEFSKKNKNLQKDPFIEEVLKRLGLETYINAFVEFEITGATLENLDSQFVENILPVPEHKECFLKWLEEYQRNATINQLSLLQKKSKSNGQSAEDEDHVSEGSKHETLNKNVEDRDSLAESRRKIENVSITNDILKPSYIIRKITCTAFVVKLLFLLLCISLPNISHLFVVNILFFSHLEFVDCHWKIGNMLEL</sequence>
<feature type="compositionally biased region" description="Basic and acidic residues" evidence="2">
    <location>
        <begin position="143"/>
        <end position="159"/>
    </location>
</feature>
<evidence type="ECO:0008006" key="6">
    <source>
        <dbReference type="Google" id="ProtNLM"/>
    </source>
</evidence>
<protein>
    <recommendedName>
        <fullName evidence="6">SAM domain-containing protein</fullName>
    </recommendedName>
</protein>
<dbReference type="AlphaFoldDB" id="X6M769"/>
<accession>X6M769</accession>
<evidence type="ECO:0000256" key="3">
    <source>
        <dbReference type="SAM" id="Phobius"/>
    </source>
</evidence>
<keyword evidence="3" id="KW-0812">Transmembrane</keyword>
<keyword evidence="1" id="KW-0175">Coiled coil</keyword>
<keyword evidence="3" id="KW-0472">Membrane</keyword>
<reference evidence="4 5" key="1">
    <citation type="journal article" date="2013" name="Curr. Biol.">
        <title>The Genome of the Foraminiferan Reticulomyxa filosa.</title>
        <authorList>
            <person name="Glockner G."/>
            <person name="Hulsmann N."/>
            <person name="Schleicher M."/>
            <person name="Noegel A.A."/>
            <person name="Eichinger L."/>
            <person name="Gallinger C."/>
            <person name="Pawlowski J."/>
            <person name="Sierra R."/>
            <person name="Euteneuer U."/>
            <person name="Pillet L."/>
            <person name="Moustafa A."/>
            <person name="Platzer M."/>
            <person name="Groth M."/>
            <person name="Szafranski K."/>
            <person name="Schliwa M."/>
        </authorList>
    </citation>
    <scope>NUCLEOTIDE SEQUENCE [LARGE SCALE GENOMIC DNA]</scope>
</reference>
<dbReference type="EMBL" id="ASPP01024049">
    <property type="protein sequence ID" value="ETO09466.1"/>
    <property type="molecule type" value="Genomic_DNA"/>
</dbReference>
<evidence type="ECO:0000256" key="1">
    <source>
        <dbReference type="SAM" id="Coils"/>
    </source>
</evidence>
<evidence type="ECO:0000313" key="5">
    <source>
        <dbReference type="Proteomes" id="UP000023152"/>
    </source>
</evidence>
<feature type="coiled-coil region" evidence="1">
    <location>
        <begin position="30"/>
        <end position="57"/>
    </location>
</feature>